<keyword evidence="1" id="KW-0732">Signal</keyword>
<comment type="caution">
    <text evidence="2">The sequence shown here is derived from an EMBL/GenBank/DDBJ whole genome shotgun (WGS) entry which is preliminary data.</text>
</comment>
<evidence type="ECO:0000313" key="3">
    <source>
        <dbReference type="Proteomes" id="UP000317624"/>
    </source>
</evidence>
<dbReference type="InterPro" id="IPR025345">
    <property type="entry name" value="DUF4249"/>
</dbReference>
<reference evidence="2 3" key="1">
    <citation type="submission" date="2019-07" db="EMBL/GenBank/DDBJ databases">
        <title>Hymenobacter sp. straun FUR1 Genome sequencing and assembly.</title>
        <authorList>
            <person name="Chhetri G."/>
        </authorList>
    </citation>
    <scope>NUCLEOTIDE SEQUENCE [LARGE SCALE GENOMIC DNA]</scope>
    <source>
        <strain evidence="2 3">Fur1</strain>
    </source>
</reference>
<dbReference type="EMBL" id="VMRJ01000003">
    <property type="protein sequence ID" value="TVT40397.1"/>
    <property type="molecule type" value="Genomic_DNA"/>
</dbReference>
<feature type="chain" id="PRO_5035161543" evidence="1">
    <location>
        <begin position="22"/>
        <end position="397"/>
    </location>
</feature>
<feature type="signal peptide" evidence="1">
    <location>
        <begin position="1"/>
        <end position="21"/>
    </location>
</feature>
<gene>
    <name evidence="2" type="ORF">FNT36_13025</name>
</gene>
<evidence type="ECO:0000313" key="2">
    <source>
        <dbReference type="EMBL" id="TVT40397.1"/>
    </source>
</evidence>
<evidence type="ECO:0000256" key="1">
    <source>
        <dbReference type="SAM" id="SignalP"/>
    </source>
</evidence>
<accession>A0A558BV46</accession>
<proteinExistence type="predicted"/>
<sequence length="397" mass="44305">MRIAPASALPIRLATSLLLLALGSCIDSYTPDVISAPTSYLVVDGFINGNGATRIKLSRTQNIATTAAPTPEAKATVYIQSAAGARYTMRERSPGFYQSDSLTLSPGQYQVRISTAGTSPATYESALVPLKVTPPIDNLGWRRTDNEVRVLLNTHDATQQTRYYRWKFAETWEFNAAYKSSLEYYPDIDEIGGRTTPIYTCWRTEQPTTIKQATSLQLSQDALVDHILLSFSDRAERIRIRYSVLVMQYAQTADEFAYYEQLRKNTEAIGTVNDPLPVQLTGNVHRTGTATTEPVLGYVGAHTVQQQRLFINRAELSLPSDWAFDSPYASCKLEPEVLSQYRPPLSYPHTFTFADSNYVPVYPYVNPETGALDGYYGSTRECADCRARGSITKPSFW</sequence>
<dbReference type="Proteomes" id="UP000317624">
    <property type="component" value="Unassembled WGS sequence"/>
</dbReference>
<organism evidence="2 3">
    <name type="scientific">Hymenobacter setariae</name>
    <dbReference type="NCBI Taxonomy" id="2594794"/>
    <lineage>
        <taxon>Bacteria</taxon>
        <taxon>Pseudomonadati</taxon>
        <taxon>Bacteroidota</taxon>
        <taxon>Cytophagia</taxon>
        <taxon>Cytophagales</taxon>
        <taxon>Hymenobacteraceae</taxon>
        <taxon>Hymenobacter</taxon>
    </lineage>
</organism>
<dbReference type="PROSITE" id="PS51257">
    <property type="entry name" value="PROKAR_LIPOPROTEIN"/>
    <property type="match status" value="1"/>
</dbReference>
<dbReference type="Pfam" id="PF14054">
    <property type="entry name" value="DUF4249"/>
    <property type="match status" value="1"/>
</dbReference>
<keyword evidence="3" id="KW-1185">Reference proteome</keyword>
<dbReference type="AlphaFoldDB" id="A0A558BV46"/>
<dbReference type="RefSeq" id="WP_144848274.1">
    <property type="nucleotide sequence ID" value="NZ_VMRJ01000003.1"/>
</dbReference>
<protein>
    <submittedName>
        <fullName evidence="2">DUF4249 domain-containing protein</fullName>
    </submittedName>
</protein>
<name>A0A558BV46_9BACT</name>
<dbReference type="OrthoDB" id="1062680at2"/>